<proteinExistence type="predicted"/>
<organism evidence="2 3">
    <name type="scientific">Kribbella steppae</name>
    <dbReference type="NCBI Taxonomy" id="2512223"/>
    <lineage>
        <taxon>Bacteria</taxon>
        <taxon>Bacillati</taxon>
        <taxon>Actinomycetota</taxon>
        <taxon>Actinomycetes</taxon>
        <taxon>Propionibacteriales</taxon>
        <taxon>Kribbellaceae</taxon>
        <taxon>Kribbella</taxon>
    </lineage>
</organism>
<gene>
    <name evidence="2" type="ORF">EV652_1151</name>
</gene>
<feature type="region of interest" description="Disordered" evidence="1">
    <location>
        <begin position="158"/>
        <end position="272"/>
    </location>
</feature>
<evidence type="ECO:0000313" key="2">
    <source>
        <dbReference type="EMBL" id="TCO18457.1"/>
    </source>
</evidence>
<reference evidence="2 3" key="1">
    <citation type="journal article" date="2015" name="Stand. Genomic Sci.">
        <title>Genomic Encyclopedia of Bacterial and Archaeal Type Strains, Phase III: the genomes of soil and plant-associated and newly described type strains.</title>
        <authorList>
            <person name="Whitman W.B."/>
            <person name="Woyke T."/>
            <person name="Klenk H.P."/>
            <person name="Zhou Y."/>
            <person name="Lilburn T.G."/>
            <person name="Beck B.J."/>
            <person name="De Vos P."/>
            <person name="Vandamme P."/>
            <person name="Eisen J.A."/>
            <person name="Garrity G."/>
            <person name="Hugenholtz P."/>
            <person name="Kyrpides N.C."/>
        </authorList>
    </citation>
    <scope>NUCLEOTIDE SEQUENCE [LARGE SCALE GENOMIC DNA]</scope>
    <source>
        <strain evidence="2 3">VKM Ac-2572</strain>
    </source>
</reference>
<feature type="non-terminal residue" evidence="2">
    <location>
        <position position="1"/>
    </location>
</feature>
<feature type="region of interest" description="Disordered" evidence="1">
    <location>
        <begin position="292"/>
        <end position="318"/>
    </location>
</feature>
<accession>A0A4R2H191</accession>
<evidence type="ECO:0000256" key="1">
    <source>
        <dbReference type="SAM" id="MobiDB-lite"/>
    </source>
</evidence>
<feature type="region of interest" description="Disordered" evidence="1">
    <location>
        <begin position="463"/>
        <end position="487"/>
    </location>
</feature>
<comment type="caution">
    <text evidence="2">The sequence shown here is derived from an EMBL/GenBank/DDBJ whole genome shotgun (WGS) entry which is preliminary data.</text>
</comment>
<protein>
    <recommendedName>
        <fullName evidence="4">DUF222 domain-containing protein</fullName>
    </recommendedName>
</protein>
<sequence>LRHRFPHVWAKVQAGTATPWRACKIATACLDLSHAAAATIDKRLARIVDTVTPHRLDTIVKAAKAHADPDAARAEAEQKARERGVYVGRSDDHGTKTIYIRAASGDVIRFDATIASIADALKVLGDTTNQRTRRAKAIGIIADPAYTEELLLQARNASYPSNPTVDDEADRDAPHPSQTDLPDPAVDDEAGRDTRHPSQAGLPDPAVDDEADRDAPHPSQADLADPAVDDEADRDAPHPSQTDLPDPLDAPPGEPVETVWPDPYVDPEAGDALTPDAQRALDARLAQIKHDAHTNPRDAQTTPHDAHASKSRGRLRPGKTEIYVHLTDHTLATGNGVLRAETLGPLLADQLTELVGHGPYTVKPVIDLNDAISVDAYEIPDRIRERIKLAHPVELFPYGNRETSPTIDLDHIQPYDPLGPPGQTNTANLAPLGRFSHRVKTHGRGWNVRRVDRKTVEWTTPHGFTFHVTPTGTTRTNHHPQHPDSPP</sequence>
<dbReference type="Proteomes" id="UP000294508">
    <property type="component" value="Unassembled WGS sequence"/>
</dbReference>
<name>A0A4R2H191_9ACTN</name>
<evidence type="ECO:0000313" key="3">
    <source>
        <dbReference type="Proteomes" id="UP000294508"/>
    </source>
</evidence>
<dbReference type="AlphaFoldDB" id="A0A4R2H191"/>
<dbReference type="EMBL" id="SLWN01000015">
    <property type="protein sequence ID" value="TCO18457.1"/>
    <property type="molecule type" value="Genomic_DNA"/>
</dbReference>
<evidence type="ECO:0008006" key="4">
    <source>
        <dbReference type="Google" id="ProtNLM"/>
    </source>
</evidence>
<keyword evidence="3" id="KW-1185">Reference proteome</keyword>